<keyword evidence="6" id="KW-0464">Manganese</keyword>
<dbReference type="EMBL" id="VSWC01000118">
    <property type="protein sequence ID" value="KAA1084260.1"/>
    <property type="molecule type" value="Genomic_DNA"/>
</dbReference>
<dbReference type="PROSITE" id="PS51462">
    <property type="entry name" value="NUDIX"/>
    <property type="match status" value="1"/>
</dbReference>
<keyword evidence="11" id="KW-1185">Reference proteome</keyword>
<dbReference type="InterPro" id="IPR039121">
    <property type="entry name" value="NUDT19"/>
</dbReference>
<reference evidence="11 12" key="1">
    <citation type="submission" date="2019-05" db="EMBL/GenBank/DDBJ databases">
        <title>Emergence of the Ug99 lineage of the wheat stem rust pathogen through somatic hybridization.</title>
        <authorList>
            <person name="Li F."/>
            <person name="Upadhyaya N.M."/>
            <person name="Sperschneider J."/>
            <person name="Matny O."/>
            <person name="Nguyen-Phuc H."/>
            <person name="Mago R."/>
            <person name="Raley C."/>
            <person name="Miller M.E."/>
            <person name="Silverstein K.A.T."/>
            <person name="Henningsen E."/>
            <person name="Hirsch C.D."/>
            <person name="Visser B."/>
            <person name="Pretorius Z.A."/>
            <person name="Steffenson B.J."/>
            <person name="Schwessinger B."/>
            <person name="Dodds P.N."/>
            <person name="Figueroa M."/>
        </authorList>
    </citation>
    <scope>NUCLEOTIDE SEQUENCE [LARGE SCALE GENOMIC DNA]</scope>
    <source>
        <strain evidence="9">21-0</strain>
        <strain evidence="10 12">Ug99</strain>
    </source>
</reference>
<feature type="region of interest" description="Disordered" evidence="7">
    <location>
        <begin position="13"/>
        <end position="41"/>
    </location>
</feature>
<dbReference type="OrthoDB" id="1695362at2759"/>
<dbReference type="Proteomes" id="UP000324748">
    <property type="component" value="Unassembled WGS sequence"/>
</dbReference>
<organism evidence="9 11">
    <name type="scientific">Puccinia graminis f. sp. tritici</name>
    <dbReference type="NCBI Taxonomy" id="56615"/>
    <lineage>
        <taxon>Eukaryota</taxon>
        <taxon>Fungi</taxon>
        <taxon>Dikarya</taxon>
        <taxon>Basidiomycota</taxon>
        <taxon>Pucciniomycotina</taxon>
        <taxon>Pucciniomycetes</taxon>
        <taxon>Pucciniales</taxon>
        <taxon>Pucciniaceae</taxon>
        <taxon>Puccinia</taxon>
    </lineage>
</organism>
<dbReference type="GO" id="GO:0046872">
    <property type="term" value="F:metal ion binding"/>
    <property type="evidence" value="ECO:0007669"/>
    <property type="project" value="UniProtKB-KW"/>
</dbReference>
<evidence type="ECO:0000313" key="11">
    <source>
        <dbReference type="Proteomes" id="UP000324748"/>
    </source>
</evidence>
<protein>
    <recommendedName>
        <fullName evidence="8">Nudix hydrolase domain-containing protein</fullName>
    </recommendedName>
</protein>
<evidence type="ECO:0000313" key="9">
    <source>
        <dbReference type="EMBL" id="KAA1084260.1"/>
    </source>
</evidence>
<gene>
    <name evidence="9" type="ORF">PGT21_022725</name>
    <name evidence="10" type="ORF">PGTUg99_022356</name>
</gene>
<dbReference type="Proteomes" id="UP000325313">
    <property type="component" value="Unassembled WGS sequence"/>
</dbReference>
<dbReference type="CDD" id="cd18870">
    <property type="entry name" value="NUDIX_AcylCoAdiphos_Nudt19"/>
    <property type="match status" value="1"/>
</dbReference>
<evidence type="ECO:0000256" key="1">
    <source>
        <dbReference type="ARBA" id="ARBA00001936"/>
    </source>
</evidence>
<feature type="domain" description="Nudix hydrolase" evidence="8">
    <location>
        <begin position="44"/>
        <end position="272"/>
    </location>
</feature>
<sequence length="387" mass="43753">MASFSRRLNQLSAQLDHHPQSIRPASSLVQPKAGQLSTKSDLPNLRSSASLIIIQPLQSITPDGYNYRTLLIQRNSTQRSFSAAHVFPGGNLDPDDHNYHPFLNRRASKDKSNEPSDLQIALKLCAIRETFEEAGILTGLSPGVDIPSSVLIDFRQKLTEQTGTQFTNIIQHIQDQVPTAKSNQDSNLFCLDQLSHYANILTPTTSPKRWDTHFYLTILPPHSDVIARQNDMHIATPDKSETISVVWLSPAEALKRSVLAPSEQSDSITLPPPQFYLLTDLARWKDYRQLMDHTIRKVFPLTPEIVHQKSEGTVAFFVVFPGDPLHSTSEELYKTNNSVDKQSLIHRIQVRHEATNFGSQPGNFFRPMRLHRSQIHKLFGKGWEDLD</sequence>
<dbReference type="EMBL" id="VDEP01000376">
    <property type="protein sequence ID" value="KAA1092354.1"/>
    <property type="molecule type" value="Genomic_DNA"/>
</dbReference>
<accession>A0A5B0N845</accession>
<dbReference type="Gene3D" id="3.90.79.10">
    <property type="entry name" value="Nucleoside Triphosphate Pyrophosphohydrolase"/>
    <property type="match status" value="1"/>
</dbReference>
<evidence type="ECO:0000256" key="3">
    <source>
        <dbReference type="ARBA" id="ARBA00022723"/>
    </source>
</evidence>
<proteinExistence type="predicted"/>
<feature type="compositionally biased region" description="Polar residues" evidence="7">
    <location>
        <begin position="23"/>
        <end position="41"/>
    </location>
</feature>
<dbReference type="SUPFAM" id="SSF55811">
    <property type="entry name" value="Nudix"/>
    <property type="match status" value="1"/>
</dbReference>
<evidence type="ECO:0000256" key="4">
    <source>
        <dbReference type="ARBA" id="ARBA00022801"/>
    </source>
</evidence>
<dbReference type="AlphaFoldDB" id="A0A5B0N845"/>
<evidence type="ECO:0000256" key="2">
    <source>
        <dbReference type="ARBA" id="ARBA00001946"/>
    </source>
</evidence>
<comment type="cofactor">
    <cofactor evidence="2">
        <name>Mg(2+)</name>
        <dbReference type="ChEBI" id="CHEBI:18420"/>
    </cofactor>
</comment>
<comment type="caution">
    <text evidence="9">The sequence shown here is derived from an EMBL/GenBank/DDBJ whole genome shotgun (WGS) entry which is preliminary data.</text>
</comment>
<dbReference type="GO" id="GO:0016818">
    <property type="term" value="F:hydrolase activity, acting on acid anhydrides, in phosphorus-containing anhydrides"/>
    <property type="evidence" value="ECO:0007669"/>
    <property type="project" value="InterPro"/>
</dbReference>
<evidence type="ECO:0000313" key="10">
    <source>
        <dbReference type="EMBL" id="KAA1092354.1"/>
    </source>
</evidence>
<evidence type="ECO:0000256" key="7">
    <source>
        <dbReference type="SAM" id="MobiDB-lite"/>
    </source>
</evidence>
<name>A0A5B0N845_PUCGR</name>
<keyword evidence="3" id="KW-0479">Metal-binding</keyword>
<evidence type="ECO:0000256" key="6">
    <source>
        <dbReference type="ARBA" id="ARBA00023211"/>
    </source>
</evidence>
<dbReference type="PANTHER" id="PTHR12318:SF0">
    <property type="entry name" value="ACYL-COENZYME A DIPHOSPHATASE NUDT19"/>
    <property type="match status" value="1"/>
</dbReference>
<evidence type="ECO:0000313" key="12">
    <source>
        <dbReference type="Proteomes" id="UP000325313"/>
    </source>
</evidence>
<evidence type="ECO:0000259" key="8">
    <source>
        <dbReference type="PROSITE" id="PS51462"/>
    </source>
</evidence>
<keyword evidence="4" id="KW-0378">Hydrolase</keyword>
<comment type="cofactor">
    <cofactor evidence="1">
        <name>Mn(2+)</name>
        <dbReference type="ChEBI" id="CHEBI:29035"/>
    </cofactor>
</comment>
<evidence type="ECO:0000256" key="5">
    <source>
        <dbReference type="ARBA" id="ARBA00022842"/>
    </source>
</evidence>
<dbReference type="GO" id="GO:0005739">
    <property type="term" value="C:mitochondrion"/>
    <property type="evidence" value="ECO:0007669"/>
    <property type="project" value="TreeGrafter"/>
</dbReference>
<dbReference type="InterPro" id="IPR000086">
    <property type="entry name" value="NUDIX_hydrolase_dom"/>
</dbReference>
<keyword evidence="5" id="KW-0460">Magnesium</keyword>
<dbReference type="InterPro" id="IPR015797">
    <property type="entry name" value="NUDIX_hydrolase-like_dom_sf"/>
</dbReference>
<dbReference type="PANTHER" id="PTHR12318">
    <property type="entry name" value="TESTOSTERONE-REGULATED PROTEIN RP2"/>
    <property type="match status" value="1"/>
</dbReference>